<comment type="caution">
    <text evidence="1">The sequence shown here is derived from an EMBL/GenBank/DDBJ whole genome shotgun (WGS) entry which is preliminary data.</text>
</comment>
<protein>
    <submittedName>
        <fullName evidence="1">Uncharacterized protein</fullName>
    </submittedName>
</protein>
<sequence>MKPQFPSPDVISTSYDHDAPIDKYGIDHQPKWDHLKEVPKAIELREEAMVATDPTFGDVSEDDGVLSGSLNDEHANVVTTTDHHVLDVGAPCVADHIVGSLHRPLTTLETVPIEDESKGAHQPSMFAGLDSVSNPCHHYQIDGSSGEAISDEFGLIPGVDGSTPESIVFYNALIFISPCCSKAARVSEGPSSGNVAACVGGLSLCNPSDSPSCHLGACPLTEDELFARQQ</sequence>
<gene>
    <name evidence="1" type="ORF">Nepgr_029724</name>
</gene>
<proteinExistence type="predicted"/>
<dbReference type="AlphaFoldDB" id="A0AAD3TEU7"/>
<accession>A0AAD3TEU7</accession>
<keyword evidence="2" id="KW-1185">Reference proteome</keyword>
<reference evidence="1" key="1">
    <citation type="submission" date="2023-05" db="EMBL/GenBank/DDBJ databases">
        <title>Nepenthes gracilis genome sequencing.</title>
        <authorList>
            <person name="Fukushima K."/>
        </authorList>
    </citation>
    <scope>NUCLEOTIDE SEQUENCE</scope>
    <source>
        <strain evidence="1">SING2019-196</strain>
    </source>
</reference>
<dbReference type="EMBL" id="BSYO01000033">
    <property type="protein sequence ID" value="GMH27881.1"/>
    <property type="molecule type" value="Genomic_DNA"/>
</dbReference>
<evidence type="ECO:0000313" key="2">
    <source>
        <dbReference type="Proteomes" id="UP001279734"/>
    </source>
</evidence>
<evidence type="ECO:0000313" key="1">
    <source>
        <dbReference type="EMBL" id="GMH27881.1"/>
    </source>
</evidence>
<name>A0AAD3TEU7_NEPGR</name>
<organism evidence="1 2">
    <name type="scientific">Nepenthes gracilis</name>
    <name type="common">Slender pitcher plant</name>
    <dbReference type="NCBI Taxonomy" id="150966"/>
    <lineage>
        <taxon>Eukaryota</taxon>
        <taxon>Viridiplantae</taxon>
        <taxon>Streptophyta</taxon>
        <taxon>Embryophyta</taxon>
        <taxon>Tracheophyta</taxon>
        <taxon>Spermatophyta</taxon>
        <taxon>Magnoliopsida</taxon>
        <taxon>eudicotyledons</taxon>
        <taxon>Gunneridae</taxon>
        <taxon>Pentapetalae</taxon>
        <taxon>Caryophyllales</taxon>
        <taxon>Nepenthaceae</taxon>
        <taxon>Nepenthes</taxon>
    </lineage>
</organism>
<dbReference type="Proteomes" id="UP001279734">
    <property type="component" value="Unassembled WGS sequence"/>
</dbReference>